<dbReference type="GO" id="GO:0006355">
    <property type="term" value="P:regulation of DNA-templated transcription"/>
    <property type="evidence" value="ECO:0007669"/>
    <property type="project" value="InterPro"/>
</dbReference>
<keyword evidence="9" id="KW-0812">Transmembrane</keyword>
<dbReference type="Proteomes" id="UP000467840">
    <property type="component" value="Chromosome 7"/>
</dbReference>
<evidence type="ECO:0000256" key="1">
    <source>
        <dbReference type="ARBA" id="ARBA00004123"/>
    </source>
</evidence>
<evidence type="ECO:0000313" key="11">
    <source>
        <dbReference type="EMBL" id="KAF2296165.1"/>
    </source>
</evidence>
<keyword evidence="4 8" id="KW-0238">DNA-binding</keyword>
<comment type="caution">
    <text evidence="11">The sequence shown here is derived from an EMBL/GenBank/DDBJ whole genome shotgun (WGS) entry which is preliminary data.</text>
</comment>
<dbReference type="SMART" id="SM00389">
    <property type="entry name" value="HOX"/>
    <property type="match status" value="1"/>
</dbReference>
<evidence type="ECO:0000259" key="10">
    <source>
        <dbReference type="PROSITE" id="PS50071"/>
    </source>
</evidence>
<keyword evidence="9" id="KW-0472">Membrane</keyword>
<comment type="similarity">
    <text evidence="2">Belongs to the TALE/BELL homeobox family.</text>
</comment>
<dbReference type="InterPro" id="IPR050224">
    <property type="entry name" value="TALE_homeobox"/>
</dbReference>
<dbReference type="InterPro" id="IPR008422">
    <property type="entry name" value="KN_HD"/>
</dbReference>
<reference evidence="11 12" key="1">
    <citation type="journal article" date="2020" name="Mol. Plant">
        <title>The Chromosome-Based Rubber Tree Genome Provides New Insights into Spurge Genome Evolution and Rubber Biosynthesis.</title>
        <authorList>
            <person name="Liu J."/>
            <person name="Shi C."/>
            <person name="Shi C.C."/>
            <person name="Li W."/>
            <person name="Zhang Q.J."/>
            <person name="Zhang Y."/>
            <person name="Li K."/>
            <person name="Lu H.F."/>
            <person name="Shi C."/>
            <person name="Zhu S.T."/>
            <person name="Xiao Z.Y."/>
            <person name="Nan H."/>
            <person name="Yue Y."/>
            <person name="Zhu X.G."/>
            <person name="Wu Y."/>
            <person name="Hong X.N."/>
            <person name="Fan G.Y."/>
            <person name="Tong Y."/>
            <person name="Zhang D."/>
            <person name="Mao C.L."/>
            <person name="Liu Y.L."/>
            <person name="Hao S.J."/>
            <person name="Liu W.Q."/>
            <person name="Lv M.Q."/>
            <person name="Zhang H.B."/>
            <person name="Liu Y."/>
            <person name="Hu-Tang G.R."/>
            <person name="Wang J.P."/>
            <person name="Wang J.H."/>
            <person name="Sun Y.H."/>
            <person name="Ni S.B."/>
            <person name="Chen W.B."/>
            <person name="Zhang X.C."/>
            <person name="Jiao Y.N."/>
            <person name="Eichler E.E."/>
            <person name="Li G.H."/>
            <person name="Liu X."/>
            <person name="Gao L.Z."/>
        </authorList>
    </citation>
    <scope>NUCLEOTIDE SEQUENCE [LARGE SCALE GENOMIC DNA]</scope>
    <source>
        <strain evidence="12">cv. GT1</strain>
        <tissue evidence="11">Leaf</tissue>
    </source>
</reference>
<dbReference type="SUPFAM" id="SSF46689">
    <property type="entry name" value="Homeodomain-like"/>
    <property type="match status" value="1"/>
</dbReference>
<evidence type="ECO:0000256" key="5">
    <source>
        <dbReference type="ARBA" id="ARBA00023155"/>
    </source>
</evidence>
<dbReference type="InterPro" id="IPR009057">
    <property type="entry name" value="Homeodomain-like_sf"/>
</dbReference>
<evidence type="ECO:0000256" key="6">
    <source>
        <dbReference type="ARBA" id="ARBA00023163"/>
    </source>
</evidence>
<dbReference type="EMBL" id="JAAGAX010000013">
    <property type="protein sequence ID" value="KAF2296165.1"/>
    <property type="molecule type" value="Genomic_DNA"/>
</dbReference>
<dbReference type="Pfam" id="PF05920">
    <property type="entry name" value="Homeobox_KN"/>
    <property type="match status" value="1"/>
</dbReference>
<sequence>MISDLHIGMVTELNMATTTKSNDWWYDSGATVHVCNDKTQFKNYEEVVNGQKVLMGNHDSAKVVGKGSVELNFTSGKKLLLVNVLYVPEIRKNLVSASLLCKKGYKAVLESDKIIVSINGLFVGKGSKPLDNVTVPSKSEAMQFSQIQRELGCRFLILAIVTPFVCNIVSGWPSYRYRLPEGSPFTPLFQVLVAASRKTKLPYPSNPAILYEVPVILKTQGRLLDKDGKSWIGKDLNSSRLDNFYWLVAAINMLNLCVFVFLAWSQRCNAVSVFGDFLKHNGEIRSSFPLGPFTGYASILKGSRFLKPAQQILDDLCGTVNYEVLNLSLDFLNESEVYRRYKLYCQQMQSAVASFETVAGLGNAAPYICYAIKTVSKHFTCLKNALLDQIHFTGKTSDDGRGERIPRFWAADEQNQNPSLNISFLQHPVWRSQRGLPDHAVAVLKAWLFEHFLHPYPSDSEKQILAQQTGLSRTQVSNWFINARVRLWKPMVEEVYKLASQQAQVPLEAANHNTCLLPDFPVQKLSQTAQPQNAENIHIQTKRSRNELADISMQRQEQKHASFNNSSSPYQTAISGSNGVSLALGLHQNIGIDLSRPLPMNIAHHVNLEMISMMDSASAASFQAQNQHFGNQ</sequence>
<dbReference type="Gene3D" id="1.20.1250.20">
    <property type="entry name" value="MFS general substrate transporter like domains"/>
    <property type="match status" value="1"/>
</dbReference>
<keyword evidence="3" id="KW-0805">Transcription regulation</keyword>
<dbReference type="InterPro" id="IPR001356">
    <property type="entry name" value="HD"/>
</dbReference>
<dbReference type="Pfam" id="PF07526">
    <property type="entry name" value="POX"/>
    <property type="match status" value="1"/>
</dbReference>
<proteinExistence type="inferred from homology"/>
<dbReference type="InterPro" id="IPR006563">
    <property type="entry name" value="POX_dom"/>
</dbReference>
<evidence type="ECO:0000313" key="12">
    <source>
        <dbReference type="Proteomes" id="UP000467840"/>
    </source>
</evidence>
<gene>
    <name evidence="11" type="ORF">GH714_036446</name>
</gene>
<dbReference type="PROSITE" id="PS50071">
    <property type="entry name" value="HOMEOBOX_2"/>
    <property type="match status" value="1"/>
</dbReference>
<keyword evidence="12" id="KW-1185">Reference proteome</keyword>
<keyword evidence="7 8" id="KW-0539">Nucleus</keyword>
<dbReference type="GO" id="GO:0005634">
    <property type="term" value="C:nucleus"/>
    <property type="evidence" value="ECO:0007669"/>
    <property type="project" value="UniProtKB-SubCell"/>
</dbReference>
<keyword evidence="9" id="KW-1133">Transmembrane helix</keyword>
<evidence type="ECO:0000256" key="3">
    <source>
        <dbReference type="ARBA" id="ARBA00023015"/>
    </source>
</evidence>
<accession>A0A6A6L6U2</accession>
<keyword evidence="6" id="KW-0804">Transcription</keyword>
<evidence type="ECO:0000256" key="2">
    <source>
        <dbReference type="ARBA" id="ARBA00006454"/>
    </source>
</evidence>
<dbReference type="CDD" id="cd00086">
    <property type="entry name" value="homeodomain"/>
    <property type="match status" value="1"/>
</dbReference>
<dbReference type="Gene3D" id="1.10.10.60">
    <property type="entry name" value="Homeodomain-like"/>
    <property type="match status" value="1"/>
</dbReference>
<feature type="transmembrane region" description="Helical" evidence="9">
    <location>
        <begin position="155"/>
        <end position="175"/>
    </location>
</feature>
<feature type="DNA-binding region" description="Homeobox" evidence="8">
    <location>
        <begin position="429"/>
        <end position="491"/>
    </location>
</feature>
<comment type="subcellular location">
    <subcellularLocation>
        <location evidence="1 8">Nucleus</location>
    </subcellularLocation>
</comment>
<keyword evidence="5 8" id="KW-0371">Homeobox</keyword>
<evidence type="ECO:0000256" key="7">
    <source>
        <dbReference type="ARBA" id="ARBA00023242"/>
    </source>
</evidence>
<dbReference type="InterPro" id="IPR036259">
    <property type="entry name" value="MFS_trans_sf"/>
</dbReference>
<name>A0A6A6L6U2_HEVBR</name>
<feature type="transmembrane region" description="Helical" evidence="9">
    <location>
        <begin position="244"/>
        <end position="264"/>
    </location>
</feature>
<feature type="domain" description="Homeobox" evidence="10">
    <location>
        <begin position="427"/>
        <end position="490"/>
    </location>
</feature>
<dbReference type="PANTHER" id="PTHR11850">
    <property type="entry name" value="HOMEOBOX PROTEIN TRANSCRIPTION FACTORS"/>
    <property type="match status" value="1"/>
</dbReference>
<dbReference type="GO" id="GO:0003677">
    <property type="term" value="F:DNA binding"/>
    <property type="evidence" value="ECO:0007669"/>
    <property type="project" value="UniProtKB-UniRule"/>
</dbReference>
<dbReference type="Pfam" id="PF22936">
    <property type="entry name" value="Pol_BBD"/>
    <property type="match status" value="1"/>
</dbReference>
<dbReference type="InterPro" id="IPR054722">
    <property type="entry name" value="PolX-like_BBD"/>
</dbReference>
<evidence type="ECO:0000256" key="9">
    <source>
        <dbReference type="SAM" id="Phobius"/>
    </source>
</evidence>
<protein>
    <recommendedName>
        <fullName evidence="10">Homeobox domain-containing protein</fullName>
    </recommendedName>
</protein>
<evidence type="ECO:0000256" key="4">
    <source>
        <dbReference type="ARBA" id="ARBA00023125"/>
    </source>
</evidence>
<dbReference type="AlphaFoldDB" id="A0A6A6L6U2"/>
<organism evidence="11 12">
    <name type="scientific">Hevea brasiliensis</name>
    <name type="common">Para rubber tree</name>
    <name type="synonym">Siphonia brasiliensis</name>
    <dbReference type="NCBI Taxonomy" id="3981"/>
    <lineage>
        <taxon>Eukaryota</taxon>
        <taxon>Viridiplantae</taxon>
        <taxon>Streptophyta</taxon>
        <taxon>Embryophyta</taxon>
        <taxon>Tracheophyta</taxon>
        <taxon>Spermatophyta</taxon>
        <taxon>Magnoliopsida</taxon>
        <taxon>eudicotyledons</taxon>
        <taxon>Gunneridae</taxon>
        <taxon>Pentapetalae</taxon>
        <taxon>rosids</taxon>
        <taxon>fabids</taxon>
        <taxon>Malpighiales</taxon>
        <taxon>Euphorbiaceae</taxon>
        <taxon>Crotonoideae</taxon>
        <taxon>Micrandreae</taxon>
        <taxon>Hevea</taxon>
    </lineage>
</organism>
<evidence type="ECO:0000256" key="8">
    <source>
        <dbReference type="PROSITE-ProRule" id="PRU00108"/>
    </source>
</evidence>
<dbReference type="SMART" id="SM00574">
    <property type="entry name" value="POX"/>
    <property type="match status" value="1"/>
</dbReference>